<name>A0A3P7JIQ9_STRVU</name>
<dbReference type="AlphaFoldDB" id="A0A3P7JIQ9"/>
<keyword evidence="2" id="KW-1185">Reference proteome</keyword>
<sequence length="72" mass="7815">MMNLYGVVSDDLSLANGILAKEQYGPTDVGANYLQSLGHQQTFSCEELPETLCMLVNSQQSLHKEAVGIAIE</sequence>
<reference evidence="1 2" key="1">
    <citation type="submission" date="2018-11" db="EMBL/GenBank/DDBJ databases">
        <authorList>
            <consortium name="Pathogen Informatics"/>
        </authorList>
    </citation>
    <scope>NUCLEOTIDE SEQUENCE [LARGE SCALE GENOMIC DNA]</scope>
</reference>
<dbReference type="Proteomes" id="UP000270094">
    <property type="component" value="Unassembled WGS sequence"/>
</dbReference>
<evidence type="ECO:0000313" key="1">
    <source>
        <dbReference type="EMBL" id="VDM85550.1"/>
    </source>
</evidence>
<evidence type="ECO:0000313" key="2">
    <source>
        <dbReference type="Proteomes" id="UP000270094"/>
    </source>
</evidence>
<accession>A0A3P7JIQ9</accession>
<dbReference type="EMBL" id="UYYB01141875">
    <property type="protein sequence ID" value="VDM85550.1"/>
    <property type="molecule type" value="Genomic_DNA"/>
</dbReference>
<organism evidence="1 2">
    <name type="scientific">Strongylus vulgaris</name>
    <name type="common">Blood worm</name>
    <dbReference type="NCBI Taxonomy" id="40348"/>
    <lineage>
        <taxon>Eukaryota</taxon>
        <taxon>Metazoa</taxon>
        <taxon>Ecdysozoa</taxon>
        <taxon>Nematoda</taxon>
        <taxon>Chromadorea</taxon>
        <taxon>Rhabditida</taxon>
        <taxon>Rhabditina</taxon>
        <taxon>Rhabditomorpha</taxon>
        <taxon>Strongyloidea</taxon>
        <taxon>Strongylidae</taxon>
        <taxon>Strongylus</taxon>
    </lineage>
</organism>
<gene>
    <name evidence="1" type="ORF">SVUK_LOCUS20548</name>
</gene>
<protein>
    <submittedName>
        <fullName evidence="1">Uncharacterized protein</fullName>
    </submittedName>
</protein>
<proteinExistence type="predicted"/>